<feature type="transmembrane region" description="Helical" evidence="7">
    <location>
        <begin position="130"/>
        <end position="152"/>
    </location>
</feature>
<dbReference type="GO" id="GO:0033281">
    <property type="term" value="C:TAT protein transport complex"/>
    <property type="evidence" value="ECO:0007669"/>
    <property type="project" value="UniProtKB-UniRule"/>
</dbReference>
<keyword evidence="5 7" id="KW-0811">Translocation</keyword>
<dbReference type="PANTHER" id="PTHR30371">
    <property type="entry name" value="SEC-INDEPENDENT PROTEIN TRANSLOCASE PROTEIN TATC"/>
    <property type="match status" value="1"/>
</dbReference>
<dbReference type="Pfam" id="PF00902">
    <property type="entry name" value="TatC"/>
    <property type="match status" value="1"/>
</dbReference>
<name>A0A3D9L9T2_9MICC</name>
<evidence type="ECO:0000256" key="5">
    <source>
        <dbReference type="ARBA" id="ARBA00023010"/>
    </source>
</evidence>
<dbReference type="GO" id="GO:0065002">
    <property type="term" value="P:intracellular protein transmembrane transport"/>
    <property type="evidence" value="ECO:0007669"/>
    <property type="project" value="TreeGrafter"/>
</dbReference>
<dbReference type="GO" id="GO:0009977">
    <property type="term" value="F:proton motive force dependent protein transmembrane transporter activity"/>
    <property type="evidence" value="ECO:0007669"/>
    <property type="project" value="TreeGrafter"/>
</dbReference>
<evidence type="ECO:0000313" key="9">
    <source>
        <dbReference type="EMBL" id="REE03111.1"/>
    </source>
</evidence>
<feature type="transmembrane region" description="Helical" evidence="7">
    <location>
        <begin position="179"/>
        <end position="203"/>
    </location>
</feature>
<evidence type="ECO:0000256" key="1">
    <source>
        <dbReference type="ARBA" id="ARBA00004141"/>
    </source>
</evidence>
<evidence type="ECO:0000256" key="4">
    <source>
        <dbReference type="ARBA" id="ARBA00022989"/>
    </source>
</evidence>
<evidence type="ECO:0000256" key="7">
    <source>
        <dbReference type="HAMAP-Rule" id="MF_00902"/>
    </source>
</evidence>
<evidence type="ECO:0000256" key="8">
    <source>
        <dbReference type="SAM" id="MobiDB-lite"/>
    </source>
</evidence>
<comment type="caution">
    <text evidence="9">The sequence shown here is derived from an EMBL/GenBank/DDBJ whole genome shotgun (WGS) entry which is preliminary data.</text>
</comment>
<sequence>MTSAPKAARTKRTKVTRAARKNNPAGEMALKDHLKELRNRLIIAGIGLTLGAIVGFIIYQPFFSALIDPVHRLSDEGRIVTVSFSAVGQPFDIMLQVALFVGLVISSPIWLYQVWAFVVPGLKKKEKRYALGFIGAAVPLFVLGVVLGWLVLPEAVQFFVGLSPEGTANVISADVYIPFVLRLFLAFGFALVLPVVLVGLNMIGVLPGKQIIKHWRITVFLIALIAALAAPGSDAITMFYLAMPLILLFGVAIVICLVNDKRRAKRAAKAEQDNEEYLTTGPRPLDEL</sequence>
<dbReference type="PRINTS" id="PR01840">
    <property type="entry name" value="TATCFAMILY"/>
</dbReference>
<protein>
    <recommendedName>
        <fullName evidence="7">Sec-independent protein translocase protein TatC</fullName>
    </recommendedName>
</protein>
<evidence type="ECO:0000256" key="6">
    <source>
        <dbReference type="ARBA" id="ARBA00023136"/>
    </source>
</evidence>
<gene>
    <name evidence="7" type="primary">tatC</name>
    <name evidence="9" type="ORF">C8E99_0912</name>
</gene>
<comment type="function">
    <text evidence="7">Part of the twin-arginine translocation (Tat) system that transports large folded proteins containing a characteristic twin-arginine motif in their signal peptide across membranes. Together with TatB, TatC is part of a receptor directly interacting with Tat signal peptides.</text>
</comment>
<keyword evidence="2 7" id="KW-0812">Transmembrane</keyword>
<dbReference type="Proteomes" id="UP000256727">
    <property type="component" value="Unassembled WGS sequence"/>
</dbReference>
<evidence type="ECO:0000256" key="2">
    <source>
        <dbReference type="ARBA" id="ARBA00022692"/>
    </source>
</evidence>
<dbReference type="PANTHER" id="PTHR30371:SF0">
    <property type="entry name" value="SEC-INDEPENDENT PROTEIN TRANSLOCASE PROTEIN TATC, CHLOROPLASTIC-RELATED"/>
    <property type="match status" value="1"/>
</dbReference>
<organism evidence="9 10">
    <name type="scientific">Citricoccus muralis</name>
    <dbReference type="NCBI Taxonomy" id="169134"/>
    <lineage>
        <taxon>Bacteria</taxon>
        <taxon>Bacillati</taxon>
        <taxon>Actinomycetota</taxon>
        <taxon>Actinomycetes</taxon>
        <taxon>Micrococcales</taxon>
        <taxon>Micrococcaceae</taxon>
        <taxon>Citricoccus</taxon>
    </lineage>
</organism>
<dbReference type="NCBIfam" id="TIGR00945">
    <property type="entry name" value="tatC"/>
    <property type="match status" value="1"/>
</dbReference>
<feature type="transmembrane region" description="Helical" evidence="7">
    <location>
        <begin position="93"/>
        <end position="118"/>
    </location>
</feature>
<comment type="subunit">
    <text evidence="7">The Tat system comprises two distinct complexes: a TatABC complex, containing multiple copies of TatA, TatB and TatC subunits, and a separate TatA complex, containing only TatA subunits. Substrates initially bind to the TatABC complex, which probably triggers association of the separate TatA complex to form the active translocon.</text>
</comment>
<dbReference type="AlphaFoldDB" id="A0A3D9L9T2"/>
<feature type="region of interest" description="Disordered" evidence="8">
    <location>
        <begin position="269"/>
        <end position="288"/>
    </location>
</feature>
<keyword evidence="7" id="KW-0813">Transport</keyword>
<keyword evidence="10" id="KW-1185">Reference proteome</keyword>
<proteinExistence type="inferred from homology"/>
<dbReference type="GO" id="GO:0043953">
    <property type="term" value="P:protein transport by the Tat complex"/>
    <property type="evidence" value="ECO:0007669"/>
    <property type="project" value="UniProtKB-UniRule"/>
</dbReference>
<keyword evidence="7" id="KW-1003">Cell membrane</keyword>
<dbReference type="RefSeq" id="WP_342767556.1">
    <property type="nucleotide sequence ID" value="NZ_QREH01000001.1"/>
</dbReference>
<comment type="similarity">
    <text evidence="7">Belongs to the TatC family.</text>
</comment>
<keyword evidence="3 7" id="KW-0653">Protein transport</keyword>
<keyword evidence="4 7" id="KW-1133">Transmembrane helix</keyword>
<evidence type="ECO:0000313" key="10">
    <source>
        <dbReference type="Proteomes" id="UP000256727"/>
    </source>
</evidence>
<feature type="transmembrane region" description="Helical" evidence="7">
    <location>
        <begin position="215"/>
        <end position="232"/>
    </location>
</feature>
<accession>A0A3D9L9T2</accession>
<feature type="transmembrane region" description="Helical" evidence="7">
    <location>
        <begin position="238"/>
        <end position="259"/>
    </location>
</feature>
<dbReference type="InterPro" id="IPR002033">
    <property type="entry name" value="TatC"/>
</dbReference>
<keyword evidence="6 7" id="KW-0472">Membrane</keyword>
<reference evidence="9 10" key="1">
    <citation type="submission" date="2018-07" db="EMBL/GenBank/DDBJ databases">
        <title>Sequencing the genomes of 1000 actinobacteria strains.</title>
        <authorList>
            <person name="Klenk H.-P."/>
        </authorList>
    </citation>
    <scope>NUCLEOTIDE SEQUENCE [LARGE SCALE GENOMIC DNA]</scope>
    <source>
        <strain evidence="9 10">DSM 14442</strain>
    </source>
</reference>
<dbReference type="EMBL" id="QREH01000001">
    <property type="protein sequence ID" value="REE03111.1"/>
    <property type="molecule type" value="Genomic_DNA"/>
</dbReference>
<feature type="compositionally biased region" description="Basic residues" evidence="8">
    <location>
        <begin position="8"/>
        <end position="20"/>
    </location>
</feature>
<feature type="transmembrane region" description="Helical" evidence="7">
    <location>
        <begin position="41"/>
        <end position="62"/>
    </location>
</feature>
<dbReference type="HAMAP" id="MF_00902">
    <property type="entry name" value="TatC"/>
    <property type="match status" value="1"/>
</dbReference>
<evidence type="ECO:0000256" key="3">
    <source>
        <dbReference type="ARBA" id="ARBA00022927"/>
    </source>
</evidence>
<comment type="subcellular location">
    <subcellularLocation>
        <location evidence="7">Cell membrane</location>
        <topology evidence="7">Multi-pass membrane protein</topology>
    </subcellularLocation>
    <subcellularLocation>
        <location evidence="1">Membrane</location>
        <topology evidence="1">Multi-pass membrane protein</topology>
    </subcellularLocation>
</comment>
<feature type="region of interest" description="Disordered" evidence="8">
    <location>
        <begin position="1"/>
        <end position="22"/>
    </location>
</feature>